<dbReference type="GO" id="GO:0016746">
    <property type="term" value="F:acyltransferase activity"/>
    <property type="evidence" value="ECO:0007669"/>
    <property type="project" value="UniProtKB-KW"/>
</dbReference>
<evidence type="ECO:0000313" key="7">
    <source>
        <dbReference type="EMBL" id="AAP77579.1"/>
    </source>
</evidence>
<evidence type="ECO:0000256" key="2">
    <source>
        <dbReference type="ARBA" id="ARBA00022475"/>
    </source>
</evidence>
<dbReference type="Proteomes" id="UP000002495">
    <property type="component" value="Chromosome"/>
</dbReference>
<dbReference type="STRING" id="235279.HH_0982"/>
<dbReference type="RefSeq" id="WP_011115822.1">
    <property type="nucleotide sequence ID" value="NC_004917.1"/>
</dbReference>
<evidence type="ECO:0000256" key="4">
    <source>
        <dbReference type="ARBA" id="ARBA00022679"/>
    </source>
</evidence>
<keyword evidence="4 7" id="KW-0808">Transferase</keyword>
<evidence type="ECO:0000256" key="6">
    <source>
        <dbReference type="ARBA" id="ARBA00023315"/>
    </source>
</evidence>
<dbReference type="OrthoDB" id="9803456at2"/>
<proteinExistence type="predicted"/>
<dbReference type="KEGG" id="hhe:HH_0982"/>
<evidence type="ECO:0000313" key="8">
    <source>
        <dbReference type="Proteomes" id="UP000002495"/>
    </source>
</evidence>
<dbReference type="CDD" id="cd07984">
    <property type="entry name" value="LPLAT_LABLAT-like"/>
    <property type="match status" value="1"/>
</dbReference>
<keyword evidence="3" id="KW-0997">Cell inner membrane</keyword>
<dbReference type="Pfam" id="PF03279">
    <property type="entry name" value="Lip_A_acyltrans"/>
    <property type="match status" value="1"/>
</dbReference>
<accession>Q7VHI5</accession>
<reference evidence="7 8" key="1">
    <citation type="journal article" date="2003" name="Proc. Natl. Acad. Sci. U.S.A.">
        <title>The complete genome sequence of the carcinogenic bacterium Helicobacter hepaticus.</title>
        <authorList>
            <person name="Suerbaum S."/>
            <person name="Josenhans C."/>
            <person name="Sterzenbach T."/>
            <person name="Drescher B."/>
            <person name="Brandt P."/>
            <person name="Bell M."/>
            <person name="Droege M."/>
            <person name="Fartmann B."/>
            <person name="Fischer H.-P."/>
            <person name="Ge Z."/>
            <person name="Hoerster A."/>
            <person name="Holland R."/>
            <person name="Klein K."/>
            <person name="Koenig J."/>
            <person name="Macko L."/>
            <person name="Mendz G.L."/>
            <person name="Nyakatura G."/>
            <person name="Schauer D.B."/>
            <person name="Shen Z."/>
            <person name="Weber J."/>
            <person name="Frosch M."/>
            <person name="Fox J.G."/>
        </authorList>
    </citation>
    <scope>NUCLEOTIDE SEQUENCE [LARGE SCALE GENOMIC DNA]</scope>
    <source>
        <strain evidence="8">ATCC 51449 / 3B1</strain>
    </source>
</reference>
<keyword evidence="2" id="KW-1003">Cell membrane</keyword>
<gene>
    <name evidence="7" type="ordered locus">HH_0982</name>
</gene>
<dbReference type="HOGENOM" id="CLU_049421_4_0_7"/>
<dbReference type="EMBL" id="AE017125">
    <property type="protein sequence ID" value="AAP77579.1"/>
    <property type="molecule type" value="Genomic_DNA"/>
</dbReference>
<dbReference type="InterPro" id="IPR004960">
    <property type="entry name" value="LipA_acyltrans"/>
</dbReference>
<organism evidence="7 8">
    <name type="scientific">Helicobacter hepaticus (strain ATCC 51449 / 3B1)</name>
    <dbReference type="NCBI Taxonomy" id="235279"/>
    <lineage>
        <taxon>Bacteria</taxon>
        <taxon>Pseudomonadati</taxon>
        <taxon>Campylobacterota</taxon>
        <taxon>Epsilonproteobacteria</taxon>
        <taxon>Campylobacterales</taxon>
        <taxon>Helicobacteraceae</taxon>
        <taxon>Helicobacter</taxon>
    </lineage>
</organism>
<dbReference type="GO" id="GO:0005886">
    <property type="term" value="C:plasma membrane"/>
    <property type="evidence" value="ECO:0007669"/>
    <property type="project" value="UniProtKB-SubCell"/>
</dbReference>
<keyword evidence="6 7" id="KW-0012">Acyltransferase</keyword>
<comment type="subcellular location">
    <subcellularLocation>
        <location evidence="1">Cell inner membrane</location>
    </subcellularLocation>
</comment>
<dbReference type="NCBIfam" id="NF006270">
    <property type="entry name" value="PRK08419.1"/>
    <property type="match status" value="1"/>
</dbReference>
<evidence type="ECO:0000256" key="5">
    <source>
        <dbReference type="ARBA" id="ARBA00023136"/>
    </source>
</evidence>
<dbReference type="eggNOG" id="COG1560">
    <property type="taxonomic scope" value="Bacteria"/>
</dbReference>
<dbReference type="PANTHER" id="PTHR30606:SF9">
    <property type="entry name" value="LIPID A BIOSYNTHESIS LAUROYLTRANSFERASE"/>
    <property type="match status" value="1"/>
</dbReference>
<evidence type="ECO:0000256" key="1">
    <source>
        <dbReference type="ARBA" id="ARBA00004533"/>
    </source>
</evidence>
<name>Q7VHI5_HELHP</name>
<dbReference type="GO" id="GO:0009247">
    <property type="term" value="P:glycolipid biosynthetic process"/>
    <property type="evidence" value="ECO:0007669"/>
    <property type="project" value="UniProtKB-ARBA"/>
</dbReference>
<evidence type="ECO:0000256" key="3">
    <source>
        <dbReference type="ARBA" id="ARBA00022519"/>
    </source>
</evidence>
<dbReference type="PANTHER" id="PTHR30606">
    <property type="entry name" value="LIPID A BIOSYNTHESIS LAUROYL ACYLTRANSFERASE"/>
    <property type="match status" value="1"/>
</dbReference>
<keyword evidence="5" id="KW-0472">Membrane</keyword>
<keyword evidence="8" id="KW-1185">Reference proteome</keyword>
<sequence length="314" mass="36349">MSLRAKIFKGAIKTIANCMGYCLAKMPHWLFLGHIKSLALIMRICDRRRFKDAKANLDFVYGTQMSEEQKHTIIKICYENFAFVLLETIRVAFIPLEKHTQRFNFVDEHYLLDTLQKDKGAVAISAHYGYWEAIANVLVPRYPWCNMASLGRLTSFNPINEMIIERRELQNAKFIDKKGAFKHLLKLYSGENPLAGILVDQNISEDEGIWVDFFGKRATHTTIASVLSRRFGVGIVPIMISIGQDYKNFEVRYYPPIYCKKSEDSTADILQATQAQANVIEAAIRAKPQDWFWFHKRWKSAYKEIYNSSAHFKL</sequence>
<dbReference type="AlphaFoldDB" id="Q7VHI5"/>
<protein>
    <submittedName>
        <fullName evidence="7">Lauroyl/myristoyl acyltransferase involved in lipid A biosynthesis</fullName>
    </submittedName>
</protein>